<dbReference type="GO" id="GO:0005737">
    <property type="term" value="C:cytoplasm"/>
    <property type="evidence" value="ECO:0007669"/>
    <property type="project" value="TreeGrafter"/>
</dbReference>
<reference evidence="6" key="3">
    <citation type="submission" date="2021-06" db="EMBL/GenBank/DDBJ databases">
        <title>Genomic Description and Analysis of Intracellular Bacteria, Candidatus Berkiella cookevillensis and Candidatus Berkiella aquae.</title>
        <authorList>
            <person name="Kidane D.T."/>
            <person name="Mehari Y.T."/>
            <person name="Rice F.C."/>
            <person name="Arivett B.A."/>
            <person name="Farone A.L."/>
            <person name="Berk S.G."/>
            <person name="Farone M.B."/>
        </authorList>
    </citation>
    <scope>NUCLEOTIDE SEQUENCE</scope>
    <source>
        <strain evidence="6">CC99</strain>
    </source>
</reference>
<dbReference type="PANTHER" id="PTHR44167:SF24">
    <property type="entry name" value="SERINE_THREONINE-PROTEIN KINASE CHK2"/>
    <property type="match status" value="1"/>
</dbReference>
<name>A0A0Q9YNA1_9GAMM</name>
<accession>A0A0Q9YNA1</accession>
<dbReference type="Proteomes" id="UP000051494">
    <property type="component" value="Unassembled WGS sequence"/>
</dbReference>
<dbReference type="PROSITE" id="PS00107">
    <property type="entry name" value="PROTEIN_KINASE_ATP"/>
    <property type="match status" value="1"/>
</dbReference>
<evidence type="ECO:0000256" key="2">
    <source>
        <dbReference type="SAM" id="Coils"/>
    </source>
</evidence>
<dbReference type="GO" id="GO:0005524">
    <property type="term" value="F:ATP binding"/>
    <property type="evidence" value="ECO:0007669"/>
    <property type="project" value="UniProtKB-UniRule"/>
</dbReference>
<keyword evidence="1" id="KW-0547">Nucleotide-binding</keyword>
<reference evidence="5" key="1">
    <citation type="submission" date="2015-09" db="EMBL/GenBank/DDBJ databases">
        <title>Draft Genome Sequences of Two Novel Amoeba-resistant Intranuclear Bacteria, Candidatus Berkiella cookevillensis and Candidatus Berkiella aquae.</title>
        <authorList>
            <person name="Mehari Y.T."/>
            <person name="Arivett B.A."/>
            <person name="Farone A.L."/>
            <person name="Gunderson J.H."/>
            <person name="Farone M.B."/>
        </authorList>
    </citation>
    <scope>NUCLEOTIDE SEQUENCE [LARGE SCALE GENOMIC DNA]</scope>
    <source>
        <strain evidence="5">CC99</strain>
    </source>
</reference>
<evidence type="ECO:0000313" key="7">
    <source>
        <dbReference type="Proteomes" id="UP000051494"/>
    </source>
</evidence>
<dbReference type="EMBL" id="LKHV02000001">
    <property type="protein sequence ID" value="MCS5708741.1"/>
    <property type="molecule type" value="Genomic_DNA"/>
</dbReference>
<dbReference type="STRING" id="437022.CC99x_01754"/>
<keyword evidence="5" id="KW-0808">Transferase</keyword>
<feature type="compositionally biased region" description="Polar residues" evidence="3">
    <location>
        <begin position="580"/>
        <end position="592"/>
    </location>
</feature>
<keyword evidence="2" id="KW-0175">Coiled coil</keyword>
<dbReference type="InterPro" id="IPR000719">
    <property type="entry name" value="Prot_kinase_dom"/>
</dbReference>
<dbReference type="InterPro" id="IPR017441">
    <property type="entry name" value="Protein_kinase_ATP_BS"/>
</dbReference>
<keyword evidence="5" id="KW-0418">Kinase</keyword>
<dbReference type="EMBL" id="LKHV01000008">
    <property type="protein sequence ID" value="KRG18308.1"/>
    <property type="molecule type" value="Genomic_DNA"/>
</dbReference>
<feature type="binding site" evidence="1">
    <location>
        <position position="670"/>
    </location>
    <ligand>
        <name>ATP</name>
        <dbReference type="ChEBI" id="CHEBI:30616"/>
    </ligand>
</feature>
<reference evidence="6" key="2">
    <citation type="journal article" date="2016" name="Genome Announc.">
        <title>Draft Genome Sequences of Two Novel Amoeba-Resistant Intranuclear Bacteria, 'Candidatus Berkiella cookevillensis' and 'Candidatus Berkiella aquae'.</title>
        <authorList>
            <person name="Mehari Y.T."/>
            <person name="Arivett B.A."/>
            <person name="Farone A.L."/>
            <person name="Gunderson J.H."/>
            <person name="Farone M.B."/>
        </authorList>
    </citation>
    <scope>NUCLEOTIDE SEQUENCE</scope>
    <source>
        <strain evidence="6">CC99</strain>
    </source>
</reference>
<keyword evidence="7" id="KW-1185">Reference proteome</keyword>
<sequence length="1049" mass="118254">MPFQNFRDAITALDELIANIRKNSPSASTEQIQYTIQNWSQMHFTASEADAKILGRVKTVLHQDKIAAGQGMLGFSNENASFLKEKSGSDHGIFFKSFAEQKKTPAQEAAERRAKEREQLESERQALQLEQQSIQEMLARLKEIGSEISSAIPAGMTHIPFSQLKSTLDPTIKEHEDVLKLVREFESLKSNLDDYEKKNNNSQIRQFEANIRNRLGDSAQMSMTIDFIRQNMSLLMVARQVVQRIEPSSPIQSPVQENTAIFEQAIANAKTAEQLANAIRSFQGSIINSQGNKIDKNILAFNVIAILSDKEVVAQIHARGGLPLEHVRGYGLTGAHGIYGKFMQLVTQKHEENLRADADFRQRIGTANNLKELIEIIRAHPGELSAQNGQPLNKATMIHRLEVIANQPAVLKSVVDDIYQWGGSELTGNYGLRNKIQECAQKEYMAAKAREEAQSNPSVKADELIKKVKSEINYTHMIWGIGREDRREEFITSLLEKLDGLVKNKDMSSEQKLQNLNVLLQEAINIQEPGAHNFKRIVKDVFEKAKKTPEFSPHAQPQQKKPDNVQPQNNSSPVAPEPKMQQSKSAPQQNYPETKGLLSIKKKDWEKAKQYFAENPNAVKFARKGNKISNSFIQVEGEIFAVKSGKCLGEGAFGKVKILQNEEKVNFAVKIEGRGKRGNDDAELKAMKLIGQLKGEATRSYGKTFKGEYAPDKLYTVMQLHQGKELWDQLYIEVARDEYAEKNISEEKKLLFAVKAAEAIKHLHEHRIIHADIKPQNFMANAKGNLITVGAIDFGFAMILPPGQDKIIGDSAKGTPGYAAPEVYHHEYSFASDIYALGVMYQEDFGIKIPDILSYDPALRPNMEQLLDQLYKKLEAASHLSNTTKDLLEQRKVDKIPDLLSMNKENIEDLYKFHSRSHSSSSVGRWMSNLHKDAGKAVFGKEKIRQEQIQLLSDCIAHVNKDPSMEQDKKAEKIYSILIKIESEIGREHNSRESGMDKMIKAQKQNLETVYPALKDPQKAEAIQKVGVDILKEVRPAEEVKENGKQRFR</sequence>
<dbReference type="AlphaFoldDB" id="A0A0Q9YNA1"/>
<feature type="domain" description="Protein kinase" evidence="4">
    <location>
        <begin position="642"/>
        <end position="914"/>
    </location>
</feature>
<dbReference type="EC" id="2.7.11.1" evidence="5"/>
<feature type="compositionally biased region" description="Polar residues" evidence="3">
    <location>
        <begin position="555"/>
        <end position="573"/>
    </location>
</feature>
<keyword evidence="1" id="KW-0067">ATP-binding</keyword>
<organism evidence="5">
    <name type="scientific">Candidatus Berkiella cookevillensis</name>
    <dbReference type="NCBI Taxonomy" id="437022"/>
    <lineage>
        <taxon>Bacteria</taxon>
        <taxon>Pseudomonadati</taxon>
        <taxon>Pseudomonadota</taxon>
        <taxon>Gammaproteobacteria</taxon>
        <taxon>Candidatus Berkiellales</taxon>
        <taxon>Candidatus Berkiellaceae</taxon>
        <taxon>Candidatus Berkiella</taxon>
    </lineage>
</organism>
<feature type="region of interest" description="Disordered" evidence="3">
    <location>
        <begin position="547"/>
        <end position="593"/>
    </location>
</feature>
<comment type="caution">
    <text evidence="5">The sequence shown here is derived from an EMBL/GenBank/DDBJ whole genome shotgun (WGS) entry which is preliminary data.</text>
</comment>
<dbReference type="CDD" id="cd00180">
    <property type="entry name" value="PKc"/>
    <property type="match status" value="1"/>
</dbReference>
<proteinExistence type="predicted"/>
<evidence type="ECO:0000259" key="4">
    <source>
        <dbReference type="PROSITE" id="PS50011"/>
    </source>
</evidence>
<dbReference type="Pfam" id="PF00069">
    <property type="entry name" value="Pkinase"/>
    <property type="match status" value="1"/>
</dbReference>
<gene>
    <name evidence="5" type="primary">spkD_1</name>
    <name evidence="6" type="ORF">CC99x_007470</name>
    <name evidence="5" type="ORF">CC99x_01754</name>
</gene>
<protein>
    <submittedName>
        <fullName evidence="5 6">Protein kinase</fullName>
        <ecNumber evidence="5">2.7.11.1</ecNumber>
    </submittedName>
</protein>
<dbReference type="SMART" id="SM00220">
    <property type="entry name" value="S_TKc"/>
    <property type="match status" value="1"/>
</dbReference>
<feature type="coiled-coil region" evidence="2">
    <location>
        <begin position="106"/>
        <end position="144"/>
    </location>
</feature>
<feature type="coiled-coil region" evidence="2">
    <location>
        <begin position="178"/>
        <end position="205"/>
    </location>
</feature>
<dbReference type="PANTHER" id="PTHR44167">
    <property type="entry name" value="OVARIAN-SPECIFIC SERINE/THREONINE-PROTEIN KINASE LOK-RELATED"/>
    <property type="match status" value="1"/>
</dbReference>
<dbReference type="SUPFAM" id="SSF56112">
    <property type="entry name" value="Protein kinase-like (PK-like)"/>
    <property type="match status" value="1"/>
</dbReference>
<evidence type="ECO:0000256" key="1">
    <source>
        <dbReference type="PROSITE-ProRule" id="PRU10141"/>
    </source>
</evidence>
<evidence type="ECO:0000313" key="5">
    <source>
        <dbReference type="EMBL" id="KRG18308.1"/>
    </source>
</evidence>
<dbReference type="GO" id="GO:0004674">
    <property type="term" value="F:protein serine/threonine kinase activity"/>
    <property type="evidence" value="ECO:0007669"/>
    <property type="project" value="UniProtKB-EC"/>
</dbReference>
<dbReference type="Gene3D" id="1.10.510.10">
    <property type="entry name" value="Transferase(Phosphotransferase) domain 1"/>
    <property type="match status" value="1"/>
</dbReference>
<evidence type="ECO:0000256" key="3">
    <source>
        <dbReference type="SAM" id="MobiDB-lite"/>
    </source>
</evidence>
<dbReference type="OrthoDB" id="4103069at2"/>
<dbReference type="PROSITE" id="PS50011">
    <property type="entry name" value="PROTEIN_KINASE_DOM"/>
    <property type="match status" value="1"/>
</dbReference>
<dbReference type="InterPro" id="IPR011009">
    <property type="entry name" value="Kinase-like_dom_sf"/>
</dbReference>
<evidence type="ECO:0000313" key="6">
    <source>
        <dbReference type="EMBL" id="MCS5708741.1"/>
    </source>
</evidence>
<dbReference type="RefSeq" id="WP_057624830.1">
    <property type="nucleotide sequence ID" value="NZ_LKHV02000001.1"/>
</dbReference>